<dbReference type="EMBL" id="UFTT01000002">
    <property type="protein sequence ID" value="SUV65834.1"/>
    <property type="molecule type" value="Genomic_DNA"/>
</dbReference>
<protein>
    <submittedName>
        <fullName evidence="1">K+-transporting ATPase, F subunit</fullName>
    </submittedName>
</protein>
<dbReference type="GO" id="GO:0008556">
    <property type="term" value="F:P-type potassium transmembrane transporter activity"/>
    <property type="evidence" value="ECO:0007669"/>
    <property type="project" value="InterPro"/>
</dbReference>
<dbReference type="Pfam" id="PF09604">
    <property type="entry name" value="Potass_KdpF"/>
    <property type="match status" value="1"/>
</dbReference>
<dbReference type="Proteomes" id="UP000255014">
    <property type="component" value="Unassembled WGS sequence"/>
</dbReference>
<organism evidence="1 2">
    <name type="scientific">Bordetella pertussis</name>
    <dbReference type="NCBI Taxonomy" id="520"/>
    <lineage>
        <taxon>Bacteria</taxon>
        <taxon>Pseudomonadati</taxon>
        <taxon>Pseudomonadota</taxon>
        <taxon>Betaproteobacteria</taxon>
        <taxon>Burkholderiales</taxon>
        <taxon>Alcaligenaceae</taxon>
        <taxon>Bordetella</taxon>
    </lineage>
</organism>
<gene>
    <name evidence="1" type="ORF">NCTC10911_02875</name>
</gene>
<dbReference type="GeneID" id="69602380"/>
<sequence length="29" mass="3270">MTALYWLGGLTAALLFAYLAYALFNPEKF</sequence>
<evidence type="ECO:0000313" key="1">
    <source>
        <dbReference type="EMBL" id="SUV65834.1"/>
    </source>
</evidence>
<accession>A0A0E8FJN5</accession>
<dbReference type="NCBIfam" id="TIGR02115">
    <property type="entry name" value="potass_kdpF"/>
    <property type="match status" value="1"/>
</dbReference>
<reference evidence="1 2" key="1">
    <citation type="submission" date="2018-06" db="EMBL/GenBank/DDBJ databases">
        <authorList>
            <consortium name="Pathogen Informatics"/>
            <person name="Doyle S."/>
        </authorList>
    </citation>
    <scope>NUCLEOTIDE SEQUENCE [LARGE SCALE GENOMIC DNA]</scope>
    <source>
        <strain evidence="1 2">NCTC10911</strain>
    </source>
</reference>
<dbReference type="RefSeq" id="WP_017685545.1">
    <property type="nucleotide sequence ID" value="NZ_AP024746.1"/>
</dbReference>
<name>A0A0E8FJN5_BORPT</name>
<proteinExistence type="predicted"/>
<dbReference type="AlphaFoldDB" id="A0A0E8FJN5"/>
<evidence type="ECO:0000313" key="2">
    <source>
        <dbReference type="Proteomes" id="UP000255014"/>
    </source>
</evidence>
<dbReference type="GO" id="GO:0005886">
    <property type="term" value="C:plasma membrane"/>
    <property type="evidence" value="ECO:0007669"/>
    <property type="project" value="InterPro"/>
</dbReference>
<dbReference type="InterPro" id="IPR011726">
    <property type="entry name" value="KdpF"/>
</dbReference>